<evidence type="ECO:0000256" key="9">
    <source>
        <dbReference type="ARBA" id="ARBA00022960"/>
    </source>
</evidence>
<keyword evidence="17" id="KW-1185">Reference proteome</keyword>
<name>A0A9X2X8F5_9HYPH</name>
<evidence type="ECO:0000256" key="6">
    <source>
        <dbReference type="ARBA" id="ARBA00022670"/>
    </source>
</evidence>
<dbReference type="Gene3D" id="2.60.410.10">
    <property type="entry name" value="D-Ala-D-Ala carboxypeptidase, C-terminal domain"/>
    <property type="match status" value="1"/>
</dbReference>
<keyword evidence="7 14" id="KW-0732">Signal</keyword>
<keyword evidence="6" id="KW-0645">Protease</keyword>
<organism evidence="16 17">
    <name type="scientific">Chelativorans petroleitrophicus</name>
    <dbReference type="NCBI Taxonomy" id="2975484"/>
    <lineage>
        <taxon>Bacteria</taxon>
        <taxon>Pseudomonadati</taxon>
        <taxon>Pseudomonadota</taxon>
        <taxon>Alphaproteobacteria</taxon>
        <taxon>Hyphomicrobiales</taxon>
        <taxon>Phyllobacteriaceae</taxon>
        <taxon>Chelativorans</taxon>
    </lineage>
</organism>
<evidence type="ECO:0000256" key="3">
    <source>
        <dbReference type="ARBA" id="ARBA00007164"/>
    </source>
</evidence>
<dbReference type="InterPro" id="IPR012338">
    <property type="entry name" value="Beta-lactam/transpept-like"/>
</dbReference>
<comment type="caution">
    <text evidence="16">The sequence shown here is derived from an EMBL/GenBank/DDBJ whole genome shotgun (WGS) entry which is preliminary data.</text>
</comment>
<dbReference type="PANTHER" id="PTHR21581">
    <property type="entry name" value="D-ALANYL-D-ALANINE CARBOXYPEPTIDASE"/>
    <property type="match status" value="1"/>
</dbReference>
<keyword evidence="9" id="KW-0133">Cell shape</keyword>
<dbReference type="GO" id="GO:0009002">
    <property type="term" value="F:serine-type D-Ala-D-Ala carboxypeptidase activity"/>
    <property type="evidence" value="ECO:0007669"/>
    <property type="project" value="UniProtKB-EC"/>
</dbReference>
<dbReference type="Pfam" id="PF00768">
    <property type="entry name" value="Peptidase_S11"/>
    <property type="match status" value="1"/>
</dbReference>
<evidence type="ECO:0000256" key="13">
    <source>
        <dbReference type="RuleBase" id="RU004016"/>
    </source>
</evidence>
<dbReference type="Pfam" id="PF07943">
    <property type="entry name" value="PBP5_C"/>
    <property type="match status" value="1"/>
</dbReference>
<dbReference type="InterPro" id="IPR001967">
    <property type="entry name" value="Peptidase_S11_N"/>
</dbReference>
<keyword evidence="10" id="KW-0573">Peptidoglycan synthesis</keyword>
<accession>A0A9X2X8F5</accession>
<evidence type="ECO:0000256" key="8">
    <source>
        <dbReference type="ARBA" id="ARBA00022801"/>
    </source>
</evidence>
<comment type="similarity">
    <text evidence="3 13">Belongs to the peptidase S11 family.</text>
</comment>
<feature type="signal peptide" evidence="14">
    <location>
        <begin position="1"/>
        <end position="21"/>
    </location>
</feature>
<evidence type="ECO:0000313" key="16">
    <source>
        <dbReference type="EMBL" id="MCT8989580.1"/>
    </source>
</evidence>
<dbReference type="PANTHER" id="PTHR21581:SF6">
    <property type="entry name" value="TRAFFICKING PROTEIN PARTICLE COMPLEX SUBUNIT 12"/>
    <property type="match status" value="1"/>
</dbReference>
<evidence type="ECO:0000256" key="7">
    <source>
        <dbReference type="ARBA" id="ARBA00022729"/>
    </source>
</evidence>
<dbReference type="GO" id="GO:0071555">
    <property type="term" value="P:cell wall organization"/>
    <property type="evidence" value="ECO:0007669"/>
    <property type="project" value="UniProtKB-KW"/>
</dbReference>
<dbReference type="AlphaFoldDB" id="A0A9X2X8F5"/>
<protein>
    <recommendedName>
        <fullName evidence="4">serine-type D-Ala-D-Ala carboxypeptidase</fullName>
        <ecNumber evidence="4">3.4.16.4</ecNumber>
    </recommendedName>
</protein>
<comment type="pathway">
    <text evidence="2">Cell wall biogenesis; peptidoglycan biosynthesis.</text>
</comment>
<dbReference type="PRINTS" id="PR00725">
    <property type="entry name" value="DADACBPTASE1"/>
</dbReference>
<reference evidence="16" key="1">
    <citation type="submission" date="2022-08" db="EMBL/GenBank/DDBJ databases">
        <title>Chelativorans sichuanense sp. nov., a paraffin oil-degrading bacterium isolated from a mixture of oil-based drill cuttings and paddy soil.</title>
        <authorList>
            <person name="Yu J."/>
            <person name="Liu H."/>
            <person name="Chen Q."/>
        </authorList>
    </citation>
    <scope>NUCLEOTIDE SEQUENCE</scope>
    <source>
        <strain evidence="16">SCAU 2101</strain>
    </source>
</reference>
<evidence type="ECO:0000256" key="4">
    <source>
        <dbReference type="ARBA" id="ARBA00012448"/>
    </source>
</evidence>
<evidence type="ECO:0000256" key="10">
    <source>
        <dbReference type="ARBA" id="ARBA00022984"/>
    </source>
</evidence>
<dbReference type="GO" id="GO:0006508">
    <property type="term" value="P:proteolysis"/>
    <property type="evidence" value="ECO:0007669"/>
    <property type="project" value="UniProtKB-KW"/>
</dbReference>
<dbReference type="InterPro" id="IPR015956">
    <property type="entry name" value="Peniciliin-bd_prot_C_sf"/>
</dbReference>
<dbReference type="EMBL" id="JAODNV010000005">
    <property type="protein sequence ID" value="MCT8989580.1"/>
    <property type="molecule type" value="Genomic_DNA"/>
</dbReference>
<dbReference type="InterPro" id="IPR037167">
    <property type="entry name" value="Peptidase_S11_C_sf"/>
</dbReference>
<dbReference type="InterPro" id="IPR012907">
    <property type="entry name" value="Peptidase_S11_C"/>
</dbReference>
<dbReference type="Proteomes" id="UP001149009">
    <property type="component" value="Unassembled WGS sequence"/>
</dbReference>
<evidence type="ECO:0000256" key="14">
    <source>
        <dbReference type="SAM" id="SignalP"/>
    </source>
</evidence>
<dbReference type="GO" id="GO:0009252">
    <property type="term" value="P:peptidoglycan biosynthetic process"/>
    <property type="evidence" value="ECO:0007669"/>
    <property type="project" value="UniProtKB-KW"/>
</dbReference>
<feature type="domain" description="Peptidase S11 D-Ala-D-Ala carboxypeptidase A C-terminal" evidence="15">
    <location>
        <begin position="274"/>
        <end position="365"/>
    </location>
</feature>
<evidence type="ECO:0000256" key="2">
    <source>
        <dbReference type="ARBA" id="ARBA00004752"/>
    </source>
</evidence>
<gene>
    <name evidence="16" type="ORF">NYR54_04610</name>
</gene>
<feature type="chain" id="PRO_5040881446" description="serine-type D-Ala-D-Ala carboxypeptidase" evidence="14">
    <location>
        <begin position="22"/>
        <end position="385"/>
    </location>
</feature>
<sequence length="385" mass="42034">MSRLFAAAVWLVALWAFVAPAASQDFETKAERAYLIDAETGAVLFSKNADEPFPPASLAKLMTVEMIFQALEEGRLSFSDTFFVSENAWRTGGAPSGTTTMFAEVNSSVPLDAIVQGIIVQYANDACIAFAEGIAGSEEGFARMMTERARSLGLSQSTFANATGLPADGQKVTAREMTELAVHLWRSYPKHYHYFSQEAFEWNRIFQRNRNPLIRLNAGVDGLGIGYAEGFGYAITVSAARGGRRLFATLSGLASEEERVEETRKLLDWGFNAFEKRRIVAAAGDIVGEVSVYGGERRSLGVRTEGSLSVLVPRGQPERISARIVYEGPVPAPVEQGARIGTLQIWIGDTLSQEEPVYAAQSMAQGTLRQRAIGAVRELLVGWMR</sequence>
<evidence type="ECO:0000313" key="17">
    <source>
        <dbReference type="Proteomes" id="UP001149009"/>
    </source>
</evidence>
<keyword evidence="11" id="KW-0961">Cell wall biogenesis/degradation</keyword>
<evidence type="ECO:0000259" key="15">
    <source>
        <dbReference type="SMART" id="SM00936"/>
    </source>
</evidence>
<comment type="function">
    <text evidence="1">Removes C-terminal D-alanyl residues from sugar-peptide cell wall precursors.</text>
</comment>
<evidence type="ECO:0000256" key="12">
    <source>
        <dbReference type="ARBA" id="ARBA00034000"/>
    </source>
</evidence>
<dbReference type="Gene3D" id="3.40.710.10">
    <property type="entry name" value="DD-peptidase/beta-lactamase superfamily"/>
    <property type="match status" value="1"/>
</dbReference>
<proteinExistence type="inferred from homology"/>
<keyword evidence="5 16" id="KW-0121">Carboxypeptidase</keyword>
<evidence type="ECO:0000256" key="5">
    <source>
        <dbReference type="ARBA" id="ARBA00022645"/>
    </source>
</evidence>
<dbReference type="SUPFAM" id="SSF56601">
    <property type="entry name" value="beta-lactamase/transpeptidase-like"/>
    <property type="match status" value="1"/>
</dbReference>
<comment type="catalytic activity">
    <reaction evidence="12">
        <text>Preferential cleavage: (Ac)2-L-Lys-D-Ala-|-D-Ala. Also transpeptidation of peptidyl-alanyl moieties that are N-acyl substituents of D-alanine.</text>
        <dbReference type="EC" id="3.4.16.4"/>
    </reaction>
</comment>
<dbReference type="InterPro" id="IPR018044">
    <property type="entry name" value="Peptidase_S11"/>
</dbReference>
<dbReference type="GO" id="GO:0008360">
    <property type="term" value="P:regulation of cell shape"/>
    <property type="evidence" value="ECO:0007669"/>
    <property type="project" value="UniProtKB-KW"/>
</dbReference>
<evidence type="ECO:0000256" key="1">
    <source>
        <dbReference type="ARBA" id="ARBA00003217"/>
    </source>
</evidence>
<dbReference type="SUPFAM" id="SSF69189">
    <property type="entry name" value="Penicillin-binding protein associated domain"/>
    <property type="match status" value="1"/>
</dbReference>
<evidence type="ECO:0000256" key="11">
    <source>
        <dbReference type="ARBA" id="ARBA00023316"/>
    </source>
</evidence>
<dbReference type="RefSeq" id="WP_261514390.1">
    <property type="nucleotide sequence ID" value="NZ_JAODNV010000005.1"/>
</dbReference>
<keyword evidence="8" id="KW-0378">Hydrolase</keyword>
<dbReference type="EC" id="3.4.16.4" evidence="4"/>
<dbReference type="SMART" id="SM00936">
    <property type="entry name" value="PBP5_C"/>
    <property type="match status" value="1"/>
</dbReference>